<dbReference type="Proteomes" id="UP000218944">
    <property type="component" value="Unassembled WGS sequence"/>
</dbReference>
<reference evidence="1 2" key="1">
    <citation type="submission" date="2017-08" db="EMBL/GenBank/DDBJ databases">
        <title>Genome sequence of Streptomyces albireticuli NRRL B-1670.</title>
        <authorList>
            <person name="Graham D.E."/>
            <person name="Mahan K.M."/>
            <person name="Klingeman D.M."/>
            <person name="Hettich R.L."/>
            <person name="Parry R.J."/>
            <person name="Spain J.C."/>
        </authorList>
    </citation>
    <scope>NUCLEOTIDE SEQUENCE [LARGE SCALE GENOMIC DNA]</scope>
    <source>
        <strain evidence="1 2">NRRL B-1670</strain>
    </source>
</reference>
<organism evidence="1 2">
    <name type="scientific">Streptomyces albireticuli</name>
    <dbReference type="NCBI Taxonomy" id="1940"/>
    <lineage>
        <taxon>Bacteria</taxon>
        <taxon>Bacillati</taxon>
        <taxon>Actinomycetota</taxon>
        <taxon>Actinomycetes</taxon>
        <taxon>Kitasatosporales</taxon>
        <taxon>Streptomycetaceae</taxon>
        <taxon>Streptomyces</taxon>
    </lineage>
</organism>
<keyword evidence="2" id="KW-1185">Reference proteome</keyword>
<comment type="caution">
    <text evidence="1">The sequence shown here is derived from an EMBL/GenBank/DDBJ whole genome shotgun (WGS) entry which is preliminary data.</text>
</comment>
<accession>A0A2A2DDZ9</accession>
<gene>
    <name evidence="1" type="ORF">CK936_07615</name>
</gene>
<dbReference type="EMBL" id="NSJV01000142">
    <property type="protein sequence ID" value="PAU49502.1"/>
    <property type="molecule type" value="Genomic_DNA"/>
</dbReference>
<evidence type="ECO:0000313" key="1">
    <source>
        <dbReference type="EMBL" id="PAU49502.1"/>
    </source>
</evidence>
<proteinExistence type="predicted"/>
<sequence length="59" mass="6455">MCLYLSALFASTRQIVRHLAEGTPVVIESYFARCLATHRAMGARLGVTLNRSDFSAAPL</sequence>
<name>A0A2A2DDZ9_9ACTN</name>
<protein>
    <submittedName>
        <fullName evidence="1">Uncharacterized protein</fullName>
    </submittedName>
</protein>
<dbReference type="AlphaFoldDB" id="A0A2A2DDZ9"/>
<evidence type="ECO:0000313" key="2">
    <source>
        <dbReference type="Proteomes" id="UP000218944"/>
    </source>
</evidence>